<dbReference type="Proteomes" id="UP001177260">
    <property type="component" value="Unassembled WGS sequence"/>
</dbReference>
<gene>
    <name evidence="1" type="ORF">N8T08_003972</name>
</gene>
<evidence type="ECO:0000313" key="2">
    <source>
        <dbReference type="Proteomes" id="UP001177260"/>
    </source>
</evidence>
<reference evidence="1 2" key="1">
    <citation type="journal article" date="2023" name="ACS Omega">
        <title>Identification of the Neoaspergillic Acid Biosynthesis Gene Cluster by Establishing an In Vitro CRISPR-Ribonucleoprotein Genetic System in Aspergillus melleus.</title>
        <authorList>
            <person name="Yuan B."/>
            <person name="Grau M.F."/>
            <person name="Murata R.M."/>
            <person name="Torok T."/>
            <person name="Venkateswaran K."/>
            <person name="Stajich J.E."/>
            <person name="Wang C.C.C."/>
        </authorList>
    </citation>
    <scope>NUCLEOTIDE SEQUENCE [LARGE SCALE GENOMIC DNA]</scope>
    <source>
        <strain evidence="1 2">IMV 1140</strain>
    </source>
</reference>
<keyword evidence="2" id="KW-1185">Reference proteome</keyword>
<protein>
    <submittedName>
        <fullName evidence="1">Uncharacterized protein</fullName>
    </submittedName>
</protein>
<organism evidence="1 2">
    <name type="scientific">Aspergillus melleus</name>
    <dbReference type="NCBI Taxonomy" id="138277"/>
    <lineage>
        <taxon>Eukaryota</taxon>
        <taxon>Fungi</taxon>
        <taxon>Dikarya</taxon>
        <taxon>Ascomycota</taxon>
        <taxon>Pezizomycotina</taxon>
        <taxon>Eurotiomycetes</taxon>
        <taxon>Eurotiomycetidae</taxon>
        <taxon>Eurotiales</taxon>
        <taxon>Aspergillaceae</taxon>
        <taxon>Aspergillus</taxon>
        <taxon>Aspergillus subgen. Circumdati</taxon>
    </lineage>
</organism>
<accession>A0ACC3B6H2</accession>
<sequence length="600" mass="63741">MCLDATSGNTVGMFTIKNTLLSQNWGYHTVAAMVVFDGNHELAGSHLEDKRSNESRATSRAGDSYDDDKQQAPAIDPLTEPEGHPRDINGWKWYSTLASILASTFLYALDATVVADLQPIIVQDLGGITKLSWLSVAFLLSATATNLAWGRIYGNFNAKWCYIFHVTLFEIGSAICGAAPSMNVMILGRAIAGVGGSGLYVGCMTLIAMTTTISERPVYVSCTGFSWGLGIVLGPVIGGAFSESSVGWRWAFYINLFIGAVCAPFYIFLIPSKDPRPGVSIRERSTELDYPGIVLQSGVLTALILAINLGGVTYPWSSGRIIAMFVVSGVLLIALGIQQVWTIGVSLSRRIIPVQLFRSRTVLILFAATAAGGACAFIPIYMVPLFFQFTRDDGPLDAGVRLLPFVVVMVVFVFANGNLMARLGYYMPWFLVGGLLVVTGSALMYTIDQSTSQSRVYGYSVLLGVGVGMFLQAPISVVQAVVSPENIAPAIGFITLAQFIGITIALAIGNVVLLNNSLGRIEHILPDVPSADIRAAILGAQSGLVQNLSPALKARVLGAIVSAIDDAYILTIAGGSLVAVLSLGIRCEKLFGVPSGVAAT</sequence>
<evidence type="ECO:0000313" key="1">
    <source>
        <dbReference type="EMBL" id="KAK1145734.1"/>
    </source>
</evidence>
<name>A0ACC3B6H2_9EURO</name>
<comment type="caution">
    <text evidence="1">The sequence shown here is derived from an EMBL/GenBank/DDBJ whole genome shotgun (WGS) entry which is preliminary data.</text>
</comment>
<proteinExistence type="predicted"/>
<dbReference type="EMBL" id="JAOPJF010000022">
    <property type="protein sequence ID" value="KAK1145734.1"/>
    <property type="molecule type" value="Genomic_DNA"/>
</dbReference>